<evidence type="ECO:0000313" key="2">
    <source>
        <dbReference type="Proteomes" id="UP000009375"/>
    </source>
</evidence>
<name>D2EEU0_PARA4</name>
<accession>D2EEU0</accession>
<dbReference type="AlphaFoldDB" id="D2EEU0"/>
<reference evidence="1 2" key="1">
    <citation type="journal article" date="2010" name="Proc. Natl. Acad. Sci. U.S.A.">
        <title>Enigmatic, ultrasmall, uncultivated Archaea.</title>
        <authorList>
            <person name="Baker B.J."/>
            <person name="Comolli L.R."/>
            <person name="Dick G.J."/>
            <person name="Hauser L.J."/>
            <person name="Hyatt D."/>
            <person name="Dill B.D."/>
            <person name="Land M.L."/>
            <person name="Verberkmoes N.C."/>
            <person name="Hettich R.L."/>
            <person name="Banfield J.F."/>
        </authorList>
    </citation>
    <scope>NUCLEOTIDE SEQUENCE [LARGE SCALE GENOMIC DNA]</scope>
</reference>
<gene>
    <name evidence="1" type="ORF">BJBARM4_0243</name>
</gene>
<evidence type="ECO:0000313" key="1">
    <source>
        <dbReference type="EMBL" id="EEZ93151.1"/>
    </source>
</evidence>
<proteinExistence type="predicted"/>
<organism evidence="1 2">
    <name type="scientific">Candidatus Parvarchaeum acidiphilum ARMAN-4</name>
    <dbReference type="NCBI Taxonomy" id="662760"/>
    <lineage>
        <taxon>Archaea</taxon>
        <taxon>Candidatus Parvarchaeota</taxon>
        <taxon>Candidatus Parvarchaeum</taxon>
    </lineage>
</organism>
<protein>
    <submittedName>
        <fullName evidence="1">Uncharacterized protein</fullName>
    </submittedName>
</protein>
<dbReference type="EMBL" id="GG730041">
    <property type="protein sequence ID" value="EEZ93151.1"/>
    <property type="molecule type" value="Genomic_DNA"/>
</dbReference>
<dbReference type="Proteomes" id="UP000009375">
    <property type="component" value="Unassembled WGS sequence"/>
</dbReference>
<sequence length="175" mass="20469">MENTSKSESKLEIFLSQSQFKKQVDLLGFNAFSFLLDLYEESKVDERLKHLFPECKEKEFNEVSAEMSADNGAYMNILYKYLSNSNGYREKKVFGKAYTLVYLMEDALVNMFGDKTYNSIYKNFVNAQFQDSLKNAEGEDFFYIGEKKFVPESKDEELIWTVGKVIELLYEINCK</sequence>